<evidence type="ECO:0000313" key="6">
    <source>
        <dbReference type="Proteomes" id="UP001165489"/>
    </source>
</evidence>
<keyword evidence="3" id="KW-0804">Transcription</keyword>
<proteinExistence type="predicted"/>
<sequence>MEFSEGKNIYVQIRDRLVDQILTGMLLPGDKIPSVRELAVDLEVNRNTVMRSYALMEQEGIVDNRRGIGFFVSSNARQRLTQDEKEIFIKQELPRLVHQAKVLKMLPADFKDLFDQLNENQNENKQ</sequence>
<keyword evidence="2" id="KW-0238">DNA-binding</keyword>
<dbReference type="CDD" id="cd07377">
    <property type="entry name" value="WHTH_GntR"/>
    <property type="match status" value="1"/>
</dbReference>
<dbReference type="PRINTS" id="PR00035">
    <property type="entry name" value="HTHGNTR"/>
</dbReference>
<gene>
    <name evidence="5" type="ORF">MM239_19665</name>
</gene>
<dbReference type="RefSeq" id="WP_241350045.1">
    <property type="nucleotide sequence ID" value="NZ_JAKZGP010000092.1"/>
</dbReference>
<accession>A0ABS9V5B8</accession>
<evidence type="ECO:0000256" key="3">
    <source>
        <dbReference type="ARBA" id="ARBA00023163"/>
    </source>
</evidence>
<keyword evidence="1" id="KW-0805">Transcription regulation</keyword>
<organism evidence="5 6">
    <name type="scientific">Belliella filtrata</name>
    <dbReference type="NCBI Taxonomy" id="2923435"/>
    <lineage>
        <taxon>Bacteria</taxon>
        <taxon>Pseudomonadati</taxon>
        <taxon>Bacteroidota</taxon>
        <taxon>Cytophagia</taxon>
        <taxon>Cytophagales</taxon>
        <taxon>Cyclobacteriaceae</taxon>
        <taxon>Belliella</taxon>
    </lineage>
</organism>
<dbReference type="PROSITE" id="PS50949">
    <property type="entry name" value="HTH_GNTR"/>
    <property type="match status" value="1"/>
</dbReference>
<dbReference type="Pfam" id="PF00392">
    <property type="entry name" value="GntR"/>
    <property type="match status" value="1"/>
</dbReference>
<dbReference type="PANTHER" id="PTHR38445">
    <property type="entry name" value="HTH-TYPE TRANSCRIPTIONAL REPRESSOR YTRA"/>
    <property type="match status" value="1"/>
</dbReference>
<name>A0ABS9V5B8_9BACT</name>
<dbReference type="SMART" id="SM00345">
    <property type="entry name" value="HTH_GNTR"/>
    <property type="match status" value="1"/>
</dbReference>
<dbReference type="EMBL" id="JAKZGP010000092">
    <property type="protein sequence ID" value="MCH7411614.1"/>
    <property type="molecule type" value="Genomic_DNA"/>
</dbReference>
<reference evidence="5" key="1">
    <citation type="submission" date="2022-03" db="EMBL/GenBank/DDBJ databases">
        <title>De novo assembled genomes of Belliella spp. (Cyclobacteriaceae) strains.</title>
        <authorList>
            <person name="Szabo A."/>
            <person name="Korponai K."/>
            <person name="Felfoldi T."/>
        </authorList>
    </citation>
    <scope>NUCLEOTIDE SEQUENCE</scope>
    <source>
        <strain evidence="5">DSM 111904</strain>
    </source>
</reference>
<evidence type="ECO:0000256" key="1">
    <source>
        <dbReference type="ARBA" id="ARBA00023015"/>
    </source>
</evidence>
<keyword evidence="6" id="KW-1185">Reference proteome</keyword>
<dbReference type="InterPro" id="IPR036388">
    <property type="entry name" value="WH-like_DNA-bd_sf"/>
</dbReference>
<protein>
    <submittedName>
        <fullName evidence="5">GntR family transcriptional regulator</fullName>
    </submittedName>
</protein>
<dbReference type="Proteomes" id="UP001165489">
    <property type="component" value="Unassembled WGS sequence"/>
</dbReference>
<dbReference type="PANTHER" id="PTHR38445:SF10">
    <property type="entry name" value="GNTR-FAMILY TRANSCRIPTIONAL REGULATOR"/>
    <property type="match status" value="1"/>
</dbReference>
<evidence type="ECO:0000256" key="2">
    <source>
        <dbReference type="ARBA" id="ARBA00023125"/>
    </source>
</evidence>
<dbReference type="InterPro" id="IPR000524">
    <property type="entry name" value="Tscrpt_reg_HTH_GntR"/>
</dbReference>
<dbReference type="InterPro" id="IPR036390">
    <property type="entry name" value="WH_DNA-bd_sf"/>
</dbReference>
<evidence type="ECO:0000313" key="5">
    <source>
        <dbReference type="EMBL" id="MCH7411614.1"/>
    </source>
</evidence>
<dbReference type="Gene3D" id="1.10.10.10">
    <property type="entry name" value="Winged helix-like DNA-binding domain superfamily/Winged helix DNA-binding domain"/>
    <property type="match status" value="1"/>
</dbReference>
<dbReference type="SUPFAM" id="SSF46785">
    <property type="entry name" value="Winged helix' DNA-binding domain"/>
    <property type="match status" value="1"/>
</dbReference>
<comment type="caution">
    <text evidence="5">The sequence shown here is derived from an EMBL/GenBank/DDBJ whole genome shotgun (WGS) entry which is preliminary data.</text>
</comment>
<feature type="domain" description="HTH gntR-type" evidence="4">
    <location>
        <begin position="7"/>
        <end position="75"/>
    </location>
</feature>
<evidence type="ECO:0000259" key="4">
    <source>
        <dbReference type="PROSITE" id="PS50949"/>
    </source>
</evidence>